<keyword evidence="2" id="KW-1185">Reference proteome</keyword>
<protein>
    <submittedName>
        <fullName evidence="1">Uncharacterized protein</fullName>
    </submittedName>
</protein>
<comment type="caution">
    <text evidence="1">The sequence shown here is derived from an EMBL/GenBank/DDBJ whole genome shotgun (WGS) entry which is preliminary data.</text>
</comment>
<organism evidence="1 2">
    <name type="scientific">Dyadobacter frigoris</name>
    <dbReference type="NCBI Taxonomy" id="2576211"/>
    <lineage>
        <taxon>Bacteria</taxon>
        <taxon>Pseudomonadati</taxon>
        <taxon>Bacteroidota</taxon>
        <taxon>Cytophagia</taxon>
        <taxon>Cytophagales</taxon>
        <taxon>Spirosomataceae</taxon>
        <taxon>Dyadobacter</taxon>
    </lineage>
</organism>
<evidence type="ECO:0000313" key="2">
    <source>
        <dbReference type="Proteomes" id="UP000304900"/>
    </source>
</evidence>
<gene>
    <name evidence="1" type="ORF">FDK13_34290</name>
</gene>
<proteinExistence type="predicted"/>
<reference evidence="1 2" key="1">
    <citation type="submission" date="2019-05" db="EMBL/GenBank/DDBJ databases">
        <title>Dyadobacter AR-3-8 sp. nov., isolated from arctic soil.</title>
        <authorList>
            <person name="Chaudhary D.K."/>
        </authorList>
    </citation>
    <scope>NUCLEOTIDE SEQUENCE [LARGE SCALE GENOMIC DNA]</scope>
    <source>
        <strain evidence="1 2">AR-3-8</strain>
    </source>
</reference>
<dbReference type="Proteomes" id="UP000304900">
    <property type="component" value="Unassembled WGS sequence"/>
</dbReference>
<name>A0A4U6CVG4_9BACT</name>
<dbReference type="RefSeq" id="WP_137344528.1">
    <property type="nucleotide sequence ID" value="NZ_SZVO01000033.1"/>
</dbReference>
<evidence type="ECO:0000313" key="1">
    <source>
        <dbReference type="EMBL" id="TKT85264.1"/>
    </source>
</evidence>
<dbReference type="AlphaFoldDB" id="A0A4U6CVG4"/>
<accession>A0A4U6CVG4</accession>
<dbReference type="EMBL" id="SZVO01000033">
    <property type="protein sequence ID" value="TKT85264.1"/>
    <property type="molecule type" value="Genomic_DNA"/>
</dbReference>
<sequence>MRKIERESKNAMSNVKPSKNQPLIKTITFDSGSRRIRIDNLLHEYHELLKKGTGKFKKQILAFECPATELEALDPCRADTSIIAYSAEFIDKTRPLLFEFMFAHEYFHHVNDHFKETVGELTDKSDGIDRRKWREEFNSDAWAFWLMSKMKGSWLEKDEVDLIFADIRVLKPNDTKNSSTHPSFENRRNHLQLQQTQFVKIDLLSSVRDNILLERVDSLTESFIDVNELFLSAEQKIARIEKRKEEFRLKKNEKIRVDSLRAMSVFERSWIKLRTTIDKNLMDSLVYARDSIIIDYNRKAKIDYLINKIYDANSDRSEEYFTVEPILGGGIFGGRIGKNDYLLDTPLKPLYKVGLRMSKQIWYNQNWFYTYITDITFNQTRMDIHQFLEGKNQTIERIDFKYLQAIPRIGVARRLTTSSGNSIHKSTKTNFLTFSAGIPLHWNKLAWNQYENFLLAGDEEIRVKWNNIHWDALKIQGGILQRISKTNIFQLANLSFQLAYHHSSRVGAGWSRMKHFLSYSVALSYHRPFLSTTINNYGITYTNENMPNTVTNRVGFYDITFSCRWWR</sequence>